<dbReference type="Pfam" id="PF13692">
    <property type="entry name" value="Glyco_trans_1_4"/>
    <property type="match status" value="1"/>
</dbReference>
<dbReference type="EMBL" id="BSNF01000001">
    <property type="protein sequence ID" value="GLQ05763.1"/>
    <property type="molecule type" value="Genomic_DNA"/>
</dbReference>
<evidence type="ECO:0000313" key="1">
    <source>
        <dbReference type="EMBL" id="GLQ05763.1"/>
    </source>
</evidence>
<gene>
    <name evidence="1" type="ORF">GCM10007924_09840</name>
</gene>
<dbReference type="Proteomes" id="UP001161409">
    <property type="component" value="Unassembled WGS sequence"/>
</dbReference>
<dbReference type="SUPFAM" id="SSF53756">
    <property type="entry name" value="UDP-Glycosyltransferase/glycogen phosphorylase"/>
    <property type="match status" value="1"/>
</dbReference>
<organism evidence="1 2">
    <name type="scientific">Sneathiella chinensis</name>
    <dbReference type="NCBI Taxonomy" id="349750"/>
    <lineage>
        <taxon>Bacteria</taxon>
        <taxon>Pseudomonadati</taxon>
        <taxon>Pseudomonadota</taxon>
        <taxon>Alphaproteobacteria</taxon>
        <taxon>Sneathiellales</taxon>
        <taxon>Sneathiellaceae</taxon>
        <taxon>Sneathiella</taxon>
    </lineage>
</organism>
<dbReference type="Gene3D" id="3.40.50.2000">
    <property type="entry name" value="Glycogen Phosphorylase B"/>
    <property type="match status" value="1"/>
</dbReference>
<reference evidence="1" key="1">
    <citation type="journal article" date="2014" name="Int. J. Syst. Evol. Microbiol.">
        <title>Complete genome of a new Firmicutes species belonging to the dominant human colonic microbiota ('Ruminococcus bicirculans') reveals two chromosomes and a selective capacity to utilize plant glucans.</title>
        <authorList>
            <consortium name="NISC Comparative Sequencing Program"/>
            <person name="Wegmann U."/>
            <person name="Louis P."/>
            <person name="Goesmann A."/>
            <person name="Henrissat B."/>
            <person name="Duncan S.H."/>
            <person name="Flint H.J."/>
        </authorList>
    </citation>
    <scope>NUCLEOTIDE SEQUENCE</scope>
    <source>
        <strain evidence="1">NBRC 103408</strain>
    </source>
</reference>
<evidence type="ECO:0000313" key="2">
    <source>
        <dbReference type="Proteomes" id="UP001161409"/>
    </source>
</evidence>
<sequence>MGLIAKQRKLEVLIDAFNKYAVSADSEATLDLIGGGDALEELRNRQSILGTNSVRFIGPLSQSELGQRMSQYDAGIAYVPGGAYQWAPSLKSLEYSAAGLSVFASATKGHRDYQKRFGFDFELFPNTEDGLVNALVHARNSKNWSTSIARNKEAVLRFDWKEIIAKDLVPVYEKILKR</sequence>
<accession>A0ABQ5U3E3</accession>
<protein>
    <recommendedName>
        <fullName evidence="3">Glycosyl transferase family 1 domain-containing protein</fullName>
    </recommendedName>
</protein>
<proteinExistence type="predicted"/>
<comment type="caution">
    <text evidence="1">The sequence shown here is derived from an EMBL/GenBank/DDBJ whole genome shotgun (WGS) entry which is preliminary data.</text>
</comment>
<name>A0ABQ5U3E3_9PROT</name>
<evidence type="ECO:0008006" key="3">
    <source>
        <dbReference type="Google" id="ProtNLM"/>
    </source>
</evidence>
<keyword evidence="2" id="KW-1185">Reference proteome</keyword>
<reference evidence="1" key="2">
    <citation type="submission" date="2023-01" db="EMBL/GenBank/DDBJ databases">
        <title>Draft genome sequence of Sneathiella chinensis strain NBRC 103408.</title>
        <authorList>
            <person name="Sun Q."/>
            <person name="Mori K."/>
        </authorList>
    </citation>
    <scope>NUCLEOTIDE SEQUENCE</scope>
    <source>
        <strain evidence="1">NBRC 103408</strain>
    </source>
</reference>